<dbReference type="PATRIC" id="fig|1423815.3.peg.1755"/>
<comment type="caution">
    <text evidence="13">The sequence shown here is derived from an EMBL/GenBank/DDBJ whole genome shotgun (WGS) entry which is preliminary data.</text>
</comment>
<dbReference type="Gene3D" id="3.50.50.60">
    <property type="entry name" value="FAD/NAD(P)-binding domain"/>
    <property type="match status" value="2"/>
</dbReference>
<dbReference type="Proteomes" id="UP000051647">
    <property type="component" value="Unassembled WGS sequence"/>
</dbReference>
<dbReference type="PANTHER" id="PTHR48105">
    <property type="entry name" value="THIOREDOXIN REDUCTASE 1-RELATED-RELATED"/>
    <property type="match status" value="1"/>
</dbReference>
<organism evidence="13 14">
    <name type="scientific">Companilactobacillus versmoldensis DSM 14857 = KCTC 3814</name>
    <dbReference type="NCBI Taxonomy" id="1423815"/>
    <lineage>
        <taxon>Bacteria</taxon>
        <taxon>Bacillati</taxon>
        <taxon>Bacillota</taxon>
        <taxon>Bacilli</taxon>
        <taxon>Lactobacillales</taxon>
        <taxon>Lactobacillaceae</taxon>
        <taxon>Companilactobacillus</taxon>
    </lineage>
</organism>
<dbReference type="PRINTS" id="PR00368">
    <property type="entry name" value="FADPNR"/>
</dbReference>
<comment type="cofactor">
    <cofactor evidence="11">
        <name>FAD</name>
        <dbReference type="ChEBI" id="CHEBI:57692"/>
    </cofactor>
    <text evidence="11">Binds 1 FAD per subunit.</text>
</comment>
<dbReference type="GO" id="GO:0019430">
    <property type="term" value="P:removal of superoxide radicals"/>
    <property type="evidence" value="ECO:0007669"/>
    <property type="project" value="UniProtKB-UniRule"/>
</dbReference>
<evidence type="ECO:0000256" key="9">
    <source>
        <dbReference type="ARBA" id="ARBA00048132"/>
    </source>
</evidence>
<dbReference type="PRINTS" id="PR00469">
    <property type="entry name" value="PNDRDTASEII"/>
</dbReference>
<evidence type="ECO:0000256" key="6">
    <source>
        <dbReference type="ARBA" id="ARBA00023002"/>
    </source>
</evidence>
<dbReference type="PROSITE" id="PS00573">
    <property type="entry name" value="PYRIDINE_REDOX_2"/>
    <property type="match status" value="1"/>
</dbReference>
<keyword evidence="5 10" id="KW-0274">FAD</keyword>
<evidence type="ECO:0000259" key="12">
    <source>
        <dbReference type="Pfam" id="PF07992"/>
    </source>
</evidence>
<evidence type="ECO:0000313" key="14">
    <source>
        <dbReference type="Proteomes" id="UP000051647"/>
    </source>
</evidence>
<evidence type="ECO:0000256" key="7">
    <source>
        <dbReference type="ARBA" id="ARBA00023157"/>
    </source>
</evidence>
<dbReference type="SUPFAM" id="SSF51905">
    <property type="entry name" value="FAD/NAD(P)-binding domain"/>
    <property type="match status" value="1"/>
</dbReference>
<evidence type="ECO:0000256" key="5">
    <source>
        <dbReference type="ARBA" id="ARBA00022827"/>
    </source>
</evidence>
<comment type="catalytic activity">
    <reaction evidence="9 10">
        <text>[thioredoxin]-dithiol + NADP(+) = [thioredoxin]-disulfide + NADPH + H(+)</text>
        <dbReference type="Rhea" id="RHEA:20345"/>
        <dbReference type="Rhea" id="RHEA-COMP:10698"/>
        <dbReference type="Rhea" id="RHEA-COMP:10700"/>
        <dbReference type="ChEBI" id="CHEBI:15378"/>
        <dbReference type="ChEBI" id="CHEBI:29950"/>
        <dbReference type="ChEBI" id="CHEBI:50058"/>
        <dbReference type="ChEBI" id="CHEBI:57783"/>
        <dbReference type="ChEBI" id="CHEBI:58349"/>
        <dbReference type="EC" id="1.8.1.9"/>
    </reaction>
</comment>
<sequence length="320" mass="34483">MSNKEVNAMKEFDVVVIGAGPGGLTAALYASRANLSVMILDRGIYGGQMNNTAEIENYPGFDSILGPDLSEKMYHSSTRFGAEFGYGTVDSIEDKGDKKIVHTDDGDYQAKVVIIATGSQYKKIGVPGEEELSGRGVSYCAVCDGAFFKDQDVAVIGGGDSAVEEGVYLTQMAKSVTIIHRRDQLRAQKVLQDRAFKNDKIKFVWNADVKEIVGEGDKVAGVRYVDKETGEEHVVPAKGAFIYVGIQPMTDAFKGLGILDDAGWIDTDTHMRTNVAGIYAIGDVRKKDLRQVATAVGEGGIAGQEAFNYIQTLSDKVAAK</sequence>
<evidence type="ECO:0000256" key="3">
    <source>
        <dbReference type="ARBA" id="ARBA00018719"/>
    </source>
</evidence>
<evidence type="ECO:0000313" key="13">
    <source>
        <dbReference type="EMBL" id="KRL67692.1"/>
    </source>
</evidence>
<keyword evidence="11" id="KW-0521">NADP</keyword>
<gene>
    <name evidence="13" type="ORF">FC27_GL001717</name>
</gene>
<feature type="domain" description="FAD/NAD(P)-binding" evidence="12">
    <location>
        <begin position="12"/>
        <end position="299"/>
    </location>
</feature>
<dbReference type="InterPro" id="IPR050097">
    <property type="entry name" value="Ferredoxin-NADP_redctase_2"/>
</dbReference>
<keyword evidence="14" id="KW-1185">Reference proteome</keyword>
<dbReference type="InterPro" id="IPR005982">
    <property type="entry name" value="Thioredox_Rdtase"/>
</dbReference>
<dbReference type="STRING" id="1423815.FC27_GL001717"/>
<dbReference type="InterPro" id="IPR008255">
    <property type="entry name" value="Pyr_nucl-diS_OxRdtase_2_AS"/>
</dbReference>
<dbReference type="GO" id="GO:0005737">
    <property type="term" value="C:cytoplasm"/>
    <property type="evidence" value="ECO:0007669"/>
    <property type="project" value="InterPro"/>
</dbReference>
<dbReference type="EMBL" id="AZFA01000004">
    <property type="protein sequence ID" value="KRL67692.1"/>
    <property type="molecule type" value="Genomic_DNA"/>
</dbReference>
<dbReference type="RefSeq" id="WP_029508151.1">
    <property type="nucleotide sequence ID" value="NZ_AZFA01000004.1"/>
</dbReference>
<keyword evidence="4 10" id="KW-0285">Flavoprotein</keyword>
<comment type="subunit">
    <text evidence="2 10">Homodimer.</text>
</comment>
<keyword evidence="7" id="KW-1015">Disulfide bond</keyword>
<dbReference type="NCBIfam" id="TIGR01292">
    <property type="entry name" value="TRX_reduct"/>
    <property type="match status" value="1"/>
</dbReference>
<dbReference type="EC" id="1.8.1.9" evidence="10"/>
<dbReference type="AlphaFoldDB" id="A0A0R1SF40"/>
<dbReference type="Pfam" id="PF07992">
    <property type="entry name" value="Pyr_redox_2"/>
    <property type="match status" value="1"/>
</dbReference>
<evidence type="ECO:0000256" key="8">
    <source>
        <dbReference type="ARBA" id="ARBA00023284"/>
    </source>
</evidence>
<keyword evidence="6 10" id="KW-0560">Oxidoreductase</keyword>
<evidence type="ECO:0000256" key="11">
    <source>
        <dbReference type="RuleBase" id="RU003881"/>
    </source>
</evidence>
<proteinExistence type="inferred from homology"/>
<accession>A0A0R1SF40</accession>
<comment type="similarity">
    <text evidence="1 10">Belongs to the class-II pyridine nucleotide-disulfide oxidoreductase family.</text>
</comment>
<evidence type="ECO:0000256" key="2">
    <source>
        <dbReference type="ARBA" id="ARBA00011738"/>
    </source>
</evidence>
<dbReference type="InterPro" id="IPR023753">
    <property type="entry name" value="FAD/NAD-binding_dom"/>
</dbReference>
<dbReference type="eggNOG" id="COG0492">
    <property type="taxonomic scope" value="Bacteria"/>
</dbReference>
<protein>
    <recommendedName>
        <fullName evidence="3 10">Thioredoxin reductase</fullName>
        <ecNumber evidence="10">1.8.1.9</ecNumber>
    </recommendedName>
</protein>
<evidence type="ECO:0000256" key="10">
    <source>
        <dbReference type="RuleBase" id="RU003880"/>
    </source>
</evidence>
<dbReference type="GO" id="GO:0004791">
    <property type="term" value="F:thioredoxin-disulfide reductase (NADPH) activity"/>
    <property type="evidence" value="ECO:0007669"/>
    <property type="project" value="UniProtKB-UniRule"/>
</dbReference>
<name>A0A0R1SF40_9LACO</name>
<evidence type="ECO:0000256" key="4">
    <source>
        <dbReference type="ARBA" id="ARBA00022630"/>
    </source>
</evidence>
<keyword evidence="8 10" id="KW-0676">Redox-active center</keyword>
<evidence type="ECO:0000256" key="1">
    <source>
        <dbReference type="ARBA" id="ARBA00009333"/>
    </source>
</evidence>
<dbReference type="InterPro" id="IPR036188">
    <property type="entry name" value="FAD/NAD-bd_sf"/>
</dbReference>
<reference evidence="13 14" key="1">
    <citation type="journal article" date="2015" name="Genome Announc.">
        <title>Expanding the biotechnology potential of lactobacilli through comparative genomics of 213 strains and associated genera.</title>
        <authorList>
            <person name="Sun Z."/>
            <person name="Harris H.M."/>
            <person name="McCann A."/>
            <person name="Guo C."/>
            <person name="Argimon S."/>
            <person name="Zhang W."/>
            <person name="Yang X."/>
            <person name="Jeffery I.B."/>
            <person name="Cooney J.C."/>
            <person name="Kagawa T.F."/>
            <person name="Liu W."/>
            <person name="Song Y."/>
            <person name="Salvetti E."/>
            <person name="Wrobel A."/>
            <person name="Rasinkangas P."/>
            <person name="Parkhill J."/>
            <person name="Rea M.C."/>
            <person name="O'Sullivan O."/>
            <person name="Ritari J."/>
            <person name="Douillard F.P."/>
            <person name="Paul Ross R."/>
            <person name="Yang R."/>
            <person name="Briner A.E."/>
            <person name="Felis G.E."/>
            <person name="de Vos W.M."/>
            <person name="Barrangou R."/>
            <person name="Klaenhammer T.R."/>
            <person name="Caufield P.W."/>
            <person name="Cui Y."/>
            <person name="Zhang H."/>
            <person name="O'Toole P.W."/>
        </authorList>
    </citation>
    <scope>NUCLEOTIDE SEQUENCE [LARGE SCALE GENOMIC DNA]</scope>
    <source>
        <strain evidence="13 14">DSM 14857</strain>
    </source>
</reference>